<reference evidence="1 2" key="1">
    <citation type="submission" date="2022-04" db="EMBL/GenBank/DDBJ databases">
        <title>Complete genome of Methanothermobacter tenebrarum strain RMAS.</title>
        <authorList>
            <person name="Nakamura K."/>
            <person name="Oshima K."/>
            <person name="Hattori M."/>
            <person name="Kamagata Y."/>
            <person name="Takamizawa K."/>
        </authorList>
    </citation>
    <scope>NUCLEOTIDE SEQUENCE [LARGE SCALE GENOMIC DNA]</scope>
    <source>
        <strain evidence="1 2">RMAS</strain>
    </source>
</reference>
<accession>A0ABN6P9V8</accession>
<protein>
    <submittedName>
        <fullName evidence="1">Uncharacterized protein</fullName>
    </submittedName>
</protein>
<dbReference type="EMBL" id="AP025698">
    <property type="protein sequence ID" value="BDH78944.1"/>
    <property type="molecule type" value="Genomic_DNA"/>
</dbReference>
<sequence length="30" mass="3519">MGFEREADPKLIKFAHTEALVKRTVWDSGW</sequence>
<gene>
    <name evidence="1" type="ORF">MTTB_03230</name>
</gene>
<organism evidence="1 2">
    <name type="scientific">Methanothermobacter tenebrarum</name>
    <dbReference type="NCBI Taxonomy" id="680118"/>
    <lineage>
        <taxon>Archaea</taxon>
        <taxon>Methanobacteriati</taxon>
        <taxon>Methanobacteriota</taxon>
        <taxon>Methanomada group</taxon>
        <taxon>Methanobacteria</taxon>
        <taxon>Methanobacteriales</taxon>
        <taxon>Methanobacteriaceae</taxon>
        <taxon>Methanothermobacter</taxon>
    </lineage>
</organism>
<evidence type="ECO:0000313" key="2">
    <source>
        <dbReference type="Proteomes" id="UP000831817"/>
    </source>
</evidence>
<name>A0ABN6P9V8_9EURY</name>
<dbReference type="Proteomes" id="UP000831817">
    <property type="component" value="Chromosome"/>
</dbReference>
<evidence type="ECO:0000313" key="1">
    <source>
        <dbReference type="EMBL" id="BDH78944.1"/>
    </source>
</evidence>
<proteinExistence type="predicted"/>
<keyword evidence="2" id="KW-1185">Reference proteome</keyword>